<dbReference type="InterPro" id="IPR050768">
    <property type="entry name" value="UPF0353/GerABKA_families"/>
</dbReference>
<feature type="transmembrane region" description="Helical" evidence="3">
    <location>
        <begin position="406"/>
        <end position="425"/>
    </location>
</feature>
<keyword evidence="3" id="KW-0812">Transmembrane</keyword>
<feature type="transmembrane region" description="Helical" evidence="3">
    <location>
        <begin position="275"/>
        <end position="293"/>
    </location>
</feature>
<dbReference type="STRING" id="48256.CLHUN_17750"/>
<proteinExistence type="inferred from homology"/>
<feature type="transmembrane region" description="Helical" evidence="3">
    <location>
        <begin position="437"/>
        <end position="462"/>
    </location>
</feature>
<reference evidence="4 5" key="1">
    <citation type="submission" date="2017-03" db="EMBL/GenBank/DDBJ databases">
        <title>Genome sequence of Clostridium hungatei DSM 14427.</title>
        <authorList>
            <person name="Poehlein A."/>
            <person name="Daniel R."/>
        </authorList>
    </citation>
    <scope>NUCLEOTIDE SEQUENCE [LARGE SCALE GENOMIC DNA]</scope>
    <source>
        <strain evidence="4 5">DSM 14427</strain>
    </source>
</reference>
<dbReference type="RefSeq" id="WP_207559151.1">
    <property type="nucleotide sequence ID" value="NZ_MZGX01000010.1"/>
</dbReference>
<evidence type="ECO:0000313" key="5">
    <source>
        <dbReference type="Proteomes" id="UP000191554"/>
    </source>
</evidence>
<evidence type="ECO:0000256" key="3">
    <source>
        <dbReference type="SAM" id="Phobius"/>
    </source>
</evidence>
<feature type="transmembrane region" description="Helical" evidence="3">
    <location>
        <begin position="314"/>
        <end position="336"/>
    </location>
</feature>
<dbReference type="Proteomes" id="UP000191554">
    <property type="component" value="Unassembled WGS sequence"/>
</dbReference>
<dbReference type="InterPro" id="IPR004995">
    <property type="entry name" value="Spore_Ger"/>
</dbReference>
<dbReference type="GO" id="GO:0016020">
    <property type="term" value="C:membrane"/>
    <property type="evidence" value="ECO:0007669"/>
    <property type="project" value="InterPro"/>
</dbReference>
<feature type="transmembrane region" description="Helical" evidence="3">
    <location>
        <begin position="356"/>
        <end position="374"/>
    </location>
</feature>
<keyword evidence="2 3" id="KW-0472">Membrane</keyword>
<feature type="transmembrane region" description="Helical" evidence="3">
    <location>
        <begin position="381"/>
        <end position="400"/>
    </location>
</feature>
<dbReference type="GO" id="GO:0009847">
    <property type="term" value="P:spore germination"/>
    <property type="evidence" value="ECO:0007669"/>
    <property type="project" value="InterPro"/>
</dbReference>
<organism evidence="4 5">
    <name type="scientific">Ruminiclostridium hungatei</name>
    <name type="common">Clostridium hungatei</name>
    <dbReference type="NCBI Taxonomy" id="48256"/>
    <lineage>
        <taxon>Bacteria</taxon>
        <taxon>Bacillati</taxon>
        <taxon>Bacillota</taxon>
        <taxon>Clostridia</taxon>
        <taxon>Eubacteriales</taxon>
        <taxon>Oscillospiraceae</taxon>
        <taxon>Ruminiclostridium</taxon>
    </lineage>
</organism>
<keyword evidence="5" id="KW-1185">Reference proteome</keyword>
<accession>A0A1V4SLW4</accession>
<sequence>MVIILTFWNRRKSIAGRNGPTSPEQADAGIIGTSLGENIELFKNIFCDEDTFAIRNIENQHNRHIKCCVLFMEEMIDISTVNENIIRPITQNSSLKSLSDTLLQMENKVITSSQVKKSSEVSTLMHSILMGDTVLLLEGAPQALIISTLEVKGRAVEEPEGEKTIRGPREGFTEGLMVNLSLIRRRLETPDLKSRLLTIGEKTRTKVCICYMDSLVNKEILRELERRIKRINIDGVIASGYIEEFIDDEAYSPFKTVGSTERPDVVAGKLLEGRIAVLVDGTPVVLTVPFLFLEYFQASEDYYINFYFSSISRILRIIGFILTVTVPAIYVALMTFHQEMIPTPLLISISAARQGVPFPTIVETMVLLFIFEILRETGTRMPTNIGQALSIVGALVLGQASVEAKLVSAPIVIVVAISGITSLMIPKILGAAIIMRVMLLILASYMGFYGLIFGITGVLLHLCELRSFGVPYLLYLTSMNPGDLKDVIIRAPLWYMDSRPKLISAGNKLRHAMGRKGK</sequence>
<gene>
    <name evidence="4" type="primary">gerBA_4</name>
    <name evidence="4" type="ORF">CLHUN_17750</name>
</gene>
<dbReference type="AlphaFoldDB" id="A0A1V4SLW4"/>
<evidence type="ECO:0000256" key="1">
    <source>
        <dbReference type="ARBA" id="ARBA00005278"/>
    </source>
</evidence>
<dbReference type="EMBL" id="MZGX01000010">
    <property type="protein sequence ID" value="OPX44221.1"/>
    <property type="molecule type" value="Genomic_DNA"/>
</dbReference>
<comment type="caution">
    <text evidence="4">The sequence shown here is derived from an EMBL/GenBank/DDBJ whole genome shotgun (WGS) entry which is preliminary data.</text>
</comment>
<dbReference type="PANTHER" id="PTHR22550:SF5">
    <property type="entry name" value="LEUCINE ZIPPER PROTEIN 4"/>
    <property type="match status" value="1"/>
</dbReference>
<dbReference type="Pfam" id="PF03323">
    <property type="entry name" value="GerA"/>
    <property type="match status" value="1"/>
</dbReference>
<dbReference type="PANTHER" id="PTHR22550">
    <property type="entry name" value="SPORE GERMINATION PROTEIN"/>
    <property type="match status" value="1"/>
</dbReference>
<keyword evidence="3" id="KW-1133">Transmembrane helix</keyword>
<protein>
    <submittedName>
        <fullName evidence="4">Spore germination protein B1</fullName>
    </submittedName>
</protein>
<comment type="similarity">
    <text evidence="1">Belongs to the GerABKA family.</text>
</comment>
<evidence type="ECO:0000313" key="4">
    <source>
        <dbReference type="EMBL" id="OPX44221.1"/>
    </source>
</evidence>
<dbReference type="PIRSF" id="PIRSF005690">
    <property type="entry name" value="GerBA"/>
    <property type="match status" value="1"/>
</dbReference>
<name>A0A1V4SLW4_RUMHU</name>
<evidence type="ECO:0000256" key="2">
    <source>
        <dbReference type="ARBA" id="ARBA00023136"/>
    </source>
</evidence>